<evidence type="ECO:0000313" key="3">
    <source>
        <dbReference type="Proteomes" id="UP000053989"/>
    </source>
</evidence>
<gene>
    <name evidence="2" type="ORF">SCLCIDRAFT_33600</name>
</gene>
<name>A0A0C2ZEA4_9AGAM</name>
<feature type="region of interest" description="Disordered" evidence="1">
    <location>
        <begin position="60"/>
        <end position="110"/>
    </location>
</feature>
<keyword evidence="3" id="KW-1185">Reference proteome</keyword>
<evidence type="ECO:0000256" key="1">
    <source>
        <dbReference type="SAM" id="MobiDB-lite"/>
    </source>
</evidence>
<reference evidence="2 3" key="1">
    <citation type="submission" date="2014-04" db="EMBL/GenBank/DDBJ databases">
        <authorList>
            <consortium name="DOE Joint Genome Institute"/>
            <person name="Kuo A."/>
            <person name="Kohler A."/>
            <person name="Nagy L.G."/>
            <person name="Floudas D."/>
            <person name="Copeland A."/>
            <person name="Barry K.W."/>
            <person name="Cichocki N."/>
            <person name="Veneault-Fourrey C."/>
            <person name="LaButti K."/>
            <person name="Lindquist E.A."/>
            <person name="Lipzen A."/>
            <person name="Lundell T."/>
            <person name="Morin E."/>
            <person name="Murat C."/>
            <person name="Sun H."/>
            <person name="Tunlid A."/>
            <person name="Henrissat B."/>
            <person name="Grigoriev I.V."/>
            <person name="Hibbett D.S."/>
            <person name="Martin F."/>
            <person name="Nordberg H.P."/>
            <person name="Cantor M.N."/>
            <person name="Hua S.X."/>
        </authorList>
    </citation>
    <scope>NUCLEOTIDE SEQUENCE [LARGE SCALE GENOMIC DNA]</scope>
    <source>
        <strain evidence="2 3">Foug A</strain>
    </source>
</reference>
<evidence type="ECO:0000313" key="2">
    <source>
        <dbReference type="EMBL" id="KIM51267.1"/>
    </source>
</evidence>
<protein>
    <submittedName>
        <fullName evidence="2">Uncharacterized protein</fullName>
    </submittedName>
</protein>
<accession>A0A0C2ZEA4</accession>
<reference evidence="3" key="2">
    <citation type="submission" date="2015-01" db="EMBL/GenBank/DDBJ databases">
        <title>Evolutionary Origins and Diversification of the Mycorrhizal Mutualists.</title>
        <authorList>
            <consortium name="DOE Joint Genome Institute"/>
            <consortium name="Mycorrhizal Genomics Consortium"/>
            <person name="Kohler A."/>
            <person name="Kuo A."/>
            <person name="Nagy L.G."/>
            <person name="Floudas D."/>
            <person name="Copeland A."/>
            <person name="Barry K.W."/>
            <person name="Cichocki N."/>
            <person name="Veneault-Fourrey C."/>
            <person name="LaButti K."/>
            <person name="Lindquist E.A."/>
            <person name="Lipzen A."/>
            <person name="Lundell T."/>
            <person name="Morin E."/>
            <person name="Murat C."/>
            <person name="Riley R."/>
            <person name="Ohm R."/>
            <person name="Sun H."/>
            <person name="Tunlid A."/>
            <person name="Henrissat B."/>
            <person name="Grigoriev I.V."/>
            <person name="Hibbett D.S."/>
            <person name="Martin F."/>
        </authorList>
    </citation>
    <scope>NUCLEOTIDE SEQUENCE [LARGE SCALE GENOMIC DNA]</scope>
    <source>
        <strain evidence="3">Foug A</strain>
    </source>
</reference>
<organism evidence="2 3">
    <name type="scientific">Scleroderma citrinum Foug A</name>
    <dbReference type="NCBI Taxonomy" id="1036808"/>
    <lineage>
        <taxon>Eukaryota</taxon>
        <taxon>Fungi</taxon>
        <taxon>Dikarya</taxon>
        <taxon>Basidiomycota</taxon>
        <taxon>Agaricomycotina</taxon>
        <taxon>Agaricomycetes</taxon>
        <taxon>Agaricomycetidae</taxon>
        <taxon>Boletales</taxon>
        <taxon>Sclerodermatineae</taxon>
        <taxon>Sclerodermataceae</taxon>
        <taxon>Scleroderma</taxon>
    </lineage>
</organism>
<sequence length="110" mass="12102">MHDEEYDSEQFTDVDADLIQEFDRLNASENTSESQVHLHLMDVESGSCDTHPSAVVPLPFGHLPPPNHPLQKRGQPPKVHAGPSAVSDIEQRGPGRPKKPIDPNAPVLEK</sequence>
<dbReference type="HOGENOM" id="CLU_2172567_0_0_1"/>
<dbReference type="EMBL" id="KN822271">
    <property type="protein sequence ID" value="KIM51267.1"/>
    <property type="molecule type" value="Genomic_DNA"/>
</dbReference>
<dbReference type="Proteomes" id="UP000053989">
    <property type="component" value="Unassembled WGS sequence"/>
</dbReference>
<proteinExistence type="predicted"/>
<dbReference type="InParanoid" id="A0A0C2ZEA4"/>
<dbReference type="AlphaFoldDB" id="A0A0C2ZEA4"/>